<dbReference type="InterPro" id="IPR039420">
    <property type="entry name" value="WalR-like"/>
</dbReference>
<dbReference type="GO" id="GO:0000160">
    <property type="term" value="P:phosphorelay signal transduction system"/>
    <property type="evidence" value="ECO:0007669"/>
    <property type="project" value="InterPro"/>
</dbReference>
<reference evidence="8 9" key="1">
    <citation type="submission" date="2016-10" db="EMBL/GenBank/DDBJ databases">
        <authorList>
            <person name="de Groot N.N."/>
        </authorList>
    </citation>
    <scope>NUCLEOTIDE SEQUENCE [LARGE SCALE GENOMIC DNA]</scope>
    <source>
        <strain evidence="9">P4-7,KCTC 19426,CECT 7604</strain>
    </source>
</reference>
<dbReference type="CDD" id="cd06170">
    <property type="entry name" value="LuxR_C_like"/>
    <property type="match status" value="1"/>
</dbReference>
<dbReference type="PROSITE" id="PS50110">
    <property type="entry name" value="RESPONSE_REGULATORY"/>
    <property type="match status" value="1"/>
</dbReference>
<keyword evidence="4" id="KW-0804">Transcription</keyword>
<evidence type="ECO:0000256" key="3">
    <source>
        <dbReference type="ARBA" id="ARBA00023125"/>
    </source>
</evidence>
<dbReference type="PRINTS" id="PR00038">
    <property type="entry name" value="HTHLUXR"/>
</dbReference>
<feature type="modified residue" description="4-aspartylphosphate" evidence="5">
    <location>
        <position position="65"/>
    </location>
</feature>
<dbReference type="GO" id="GO:0006355">
    <property type="term" value="P:regulation of DNA-templated transcription"/>
    <property type="evidence" value="ECO:0007669"/>
    <property type="project" value="InterPro"/>
</dbReference>
<sequence>MADHPVDTLTPMLSIVLAEDNLLVREGVRGVLSADPELKVVAACADADELRLAIRQFNPDVVVTDIHMPPGLTDEGIQVARELRRDRPGIGVVVLSSRDDPQHALDLLEHGSAGRAYLLKERVAEPGQLRHAVNEVAAGRSVIDPQVVENLVRAGSRPASSPLSRLTPRELEVLGEMAQGRTNGAIALRLYLTVRGVERHINALFAKLGLSEEQDAHHRVRAVLLYLSEH</sequence>
<evidence type="ECO:0000256" key="2">
    <source>
        <dbReference type="ARBA" id="ARBA00023015"/>
    </source>
</evidence>
<name>A0A1H0KIA9_9ACTN</name>
<dbReference type="SUPFAM" id="SSF52172">
    <property type="entry name" value="CheY-like"/>
    <property type="match status" value="1"/>
</dbReference>
<keyword evidence="1 5" id="KW-0597">Phosphoprotein</keyword>
<accession>A0A1H0KIA9</accession>
<dbReference type="SMART" id="SM00448">
    <property type="entry name" value="REC"/>
    <property type="match status" value="1"/>
</dbReference>
<evidence type="ECO:0000313" key="8">
    <source>
        <dbReference type="EMBL" id="SDO55667.1"/>
    </source>
</evidence>
<dbReference type="STRING" id="1090615.SAMN04515671_1319"/>
<dbReference type="PROSITE" id="PS50043">
    <property type="entry name" value="HTH_LUXR_2"/>
    <property type="match status" value="1"/>
</dbReference>
<dbReference type="Gene3D" id="3.40.50.2300">
    <property type="match status" value="1"/>
</dbReference>
<feature type="domain" description="Response regulatory" evidence="7">
    <location>
        <begin position="14"/>
        <end position="137"/>
    </location>
</feature>
<dbReference type="InterPro" id="IPR011006">
    <property type="entry name" value="CheY-like_superfamily"/>
</dbReference>
<dbReference type="CDD" id="cd17535">
    <property type="entry name" value="REC_NarL-like"/>
    <property type="match status" value="1"/>
</dbReference>
<evidence type="ECO:0000256" key="4">
    <source>
        <dbReference type="ARBA" id="ARBA00023163"/>
    </source>
</evidence>
<keyword evidence="9" id="KW-1185">Reference proteome</keyword>
<keyword evidence="2" id="KW-0805">Transcription regulation</keyword>
<dbReference type="SMART" id="SM00421">
    <property type="entry name" value="HTH_LUXR"/>
    <property type="match status" value="1"/>
</dbReference>
<dbReference type="InterPro" id="IPR001789">
    <property type="entry name" value="Sig_transdc_resp-reg_receiver"/>
</dbReference>
<dbReference type="GO" id="GO:0003677">
    <property type="term" value="F:DNA binding"/>
    <property type="evidence" value="ECO:0007669"/>
    <property type="project" value="UniProtKB-KW"/>
</dbReference>
<dbReference type="InterPro" id="IPR000792">
    <property type="entry name" value="Tscrpt_reg_LuxR_C"/>
</dbReference>
<dbReference type="PANTHER" id="PTHR43214:SF24">
    <property type="entry name" value="TRANSCRIPTIONAL REGULATORY PROTEIN NARL-RELATED"/>
    <property type="match status" value="1"/>
</dbReference>
<dbReference type="InterPro" id="IPR058245">
    <property type="entry name" value="NreC/VraR/RcsB-like_REC"/>
</dbReference>
<feature type="domain" description="HTH luxR-type" evidence="6">
    <location>
        <begin position="159"/>
        <end position="224"/>
    </location>
</feature>
<keyword evidence="3 8" id="KW-0238">DNA-binding</keyword>
<evidence type="ECO:0000256" key="5">
    <source>
        <dbReference type="PROSITE-ProRule" id="PRU00169"/>
    </source>
</evidence>
<dbReference type="Proteomes" id="UP000198741">
    <property type="component" value="Chromosome I"/>
</dbReference>
<evidence type="ECO:0000259" key="6">
    <source>
        <dbReference type="PROSITE" id="PS50043"/>
    </source>
</evidence>
<dbReference type="Pfam" id="PF00196">
    <property type="entry name" value="GerE"/>
    <property type="match status" value="1"/>
</dbReference>
<proteinExistence type="predicted"/>
<dbReference type="PANTHER" id="PTHR43214">
    <property type="entry name" value="TWO-COMPONENT RESPONSE REGULATOR"/>
    <property type="match status" value="1"/>
</dbReference>
<evidence type="ECO:0000313" key="9">
    <source>
        <dbReference type="Proteomes" id="UP000198741"/>
    </source>
</evidence>
<dbReference type="EMBL" id="LT629710">
    <property type="protein sequence ID" value="SDO55667.1"/>
    <property type="molecule type" value="Genomic_DNA"/>
</dbReference>
<gene>
    <name evidence="8" type="ORF">SAMN04515671_1319</name>
</gene>
<dbReference type="Pfam" id="PF00072">
    <property type="entry name" value="Response_reg"/>
    <property type="match status" value="1"/>
</dbReference>
<protein>
    <submittedName>
        <fullName evidence="8">DNA-binding response regulator, NarL/FixJ family, contains REC and HTH domains</fullName>
    </submittedName>
</protein>
<organism evidence="8 9">
    <name type="scientific">Nakamurella panacisegetis</name>
    <dbReference type="NCBI Taxonomy" id="1090615"/>
    <lineage>
        <taxon>Bacteria</taxon>
        <taxon>Bacillati</taxon>
        <taxon>Actinomycetota</taxon>
        <taxon>Actinomycetes</taxon>
        <taxon>Nakamurellales</taxon>
        <taxon>Nakamurellaceae</taxon>
        <taxon>Nakamurella</taxon>
    </lineage>
</organism>
<dbReference type="InterPro" id="IPR016032">
    <property type="entry name" value="Sig_transdc_resp-reg_C-effctor"/>
</dbReference>
<evidence type="ECO:0000256" key="1">
    <source>
        <dbReference type="ARBA" id="ARBA00022553"/>
    </source>
</evidence>
<evidence type="ECO:0000259" key="7">
    <source>
        <dbReference type="PROSITE" id="PS50110"/>
    </source>
</evidence>
<dbReference type="AlphaFoldDB" id="A0A1H0KIA9"/>
<dbReference type="SUPFAM" id="SSF46894">
    <property type="entry name" value="C-terminal effector domain of the bipartite response regulators"/>
    <property type="match status" value="1"/>
</dbReference>